<sequence length="219" mass="24873">MKLEGLSTAGSKDETDDSEKTEEAIQNAIAQEREEHNKQVDMLQRKVDNLMKLVINDRKGPAENDQRKFADSQPTDTLQQSRKGRGQASMAVGGNMKNFFNFSKMVITRNRAGTALADVHDEVRRKRDTLQPRRSSGVIIKNASGKLEVVENYDEERVNSMIRDAKEEKLAEKCDKLKKELATLTAQQWRSNCTLKRLQRESRAIVSTHDPSQPFTHTS</sequence>
<evidence type="ECO:0000313" key="2">
    <source>
        <dbReference type="EMBL" id="KAK3256568.1"/>
    </source>
</evidence>
<gene>
    <name evidence="2" type="ORF">CYMTET_34306</name>
</gene>
<protein>
    <submittedName>
        <fullName evidence="2">Uncharacterized protein</fullName>
    </submittedName>
</protein>
<feature type="region of interest" description="Disordered" evidence="1">
    <location>
        <begin position="1"/>
        <end position="40"/>
    </location>
</feature>
<dbReference type="EMBL" id="LGRX02021534">
    <property type="protein sequence ID" value="KAK3256568.1"/>
    <property type="molecule type" value="Genomic_DNA"/>
</dbReference>
<evidence type="ECO:0000313" key="3">
    <source>
        <dbReference type="Proteomes" id="UP001190700"/>
    </source>
</evidence>
<comment type="caution">
    <text evidence="2">The sequence shown here is derived from an EMBL/GenBank/DDBJ whole genome shotgun (WGS) entry which is preliminary data.</text>
</comment>
<accession>A0AAE0FBC5</accession>
<keyword evidence="3" id="KW-1185">Reference proteome</keyword>
<reference evidence="2 3" key="1">
    <citation type="journal article" date="2015" name="Genome Biol. Evol.">
        <title>Comparative Genomics of a Bacterivorous Green Alga Reveals Evolutionary Causalities and Consequences of Phago-Mixotrophic Mode of Nutrition.</title>
        <authorList>
            <person name="Burns J.A."/>
            <person name="Paasch A."/>
            <person name="Narechania A."/>
            <person name="Kim E."/>
        </authorList>
    </citation>
    <scope>NUCLEOTIDE SEQUENCE [LARGE SCALE GENOMIC DNA]</scope>
    <source>
        <strain evidence="2 3">PLY_AMNH</strain>
    </source>
</reference>
<name>A0AAE0FBC5_9CHLO</name>
<feature type="compositionally biased region" description="Basic and acidic residues" evidence="1">
    <location>
        <begin position="57"/>
        <end position="70"/>
    </location>
</feature>
<dbReference type="AlphaFoldDB" id="A0AAE0FBC5"/>
<feature type="compositionally biased region" description="Basic and acidic residues" evidence="1">
    <location>
        <begin position="31"/>
        <end position="40"/>
    </location>
</feature>
<feature type="region of interest" description="Disordered" evidence="1">
    <location>
        <begin position="57"/>
        <end position="89"/>
    </location>
</feature>
<dbReference type="Proteomes" id="UP001190700">
    <property type="component" value="Unassembled WGS sequence"/>
</dbReference>
<evidence type="ECO:0000256" key="1">
    <source>
        <dbReference type="SAM" id="MobiDB-lite"/>
    </source>
</evidence>
<feature type="compositionally biased region" description="Polar residues" evidence="1">
    <location>
        <begin position="72"/>
        <end position="81"/>
    </location>
</feature>
<proteinExistence type="predicted"/>
<organism evidence="2 3">
    <name type="scientific">Cymbomonas tetramitiformis</name>
    <dbReference type="NCBI Taxonomy" id="36881"/>
    <lineage>
        <taxon>Eukaryota</taxon>
        <taxon>Viridiplantae</taxon>
        <taxon>Chlorophyta</taxon>
        <taxon>Pyramimonadophyceae</taxon>
        <taxon>Pyramimonadales</taxon>
        <taxon>Pyramimonadaceae</taxon>
        <taxon>Cymbomonas</taxon>
    </lineage>
</organism>